<evidence type="ECO:0000313" key="5">
    <source>
        <dbReference type="EMBL" id="RNM26950.1"/>
    </source>
</evidence>
<keyword evidence="2" id="KW-0812">Transmembrane</keyword>
<evidence type="ECO:0000313" key="6">
    <source>
        <dbReference type="Proteomes" id="UP000271870"/>
    </source>
</evidence>
<dbReference type="Proteomes" id="UP000271870">
    <property type="component" value="Unassembled WGS sequence"/>
</dbReference>
<dbReference type="EMBL" id="RJLS01000002">
    <property type="protein sequence ID" value="RNM26950.1"/>
    <property type="molecule type" value="Genomic_DNA"/>
</dbReference>
<evidence type="ECO:0000256" key="4">
    <source>
        <dbReference type="ARBA" id="ARBA00023136"/>
    </source>
</evidence>
<keyword evidence="3" id="KW-1133">Transmembrane helix</keyword>
<dbReference type="InterPro" id="IPR007941">
    <property type="entry name" value="DUF726"/>
</dbReference>
<reference evidence="5 6" key="1">
    <citation type="submission" date="2018-11" db="EMBL/GenBank/DDBJ databases">
        <title>Characterization of surface water Dickeya isolates.</title>
        <authorList>
            <person name="Van Gijsegem F."/>
            <person name="Pedron J."/>
        </authorList>
    </citation>
    <scope>NUCLEOTIDE SEQUENCE [LARGE SCALE GENOMIC DNA]</scope>
    <source>
        <strain evidence="5 6">FVG10-MFV-A16</strain>
    </source>
</reference>
<evidence type="ECO:0000256" key="1">
    <source>
        <dbReference type="ARBA" id="ARBA00004141"/>
    </source>
</evidence>
<name>A0ABX9X0Z0_9GAMM</name>
<sequence>MKDTRFNNEVYLDFCSASRGEVLNIFIHGYSAATNDKDKLLLKKTVSSLPGDATNILLFWPSGNFWNINFKKVAFSFWRGGIVPGALITLGEKFDDYLSVERSVPRLVYEILYKINKFTSLIGEYKYLNFFCHSLGVRLIIEAMLKLSGDFKSLRVNNLIFMGGARKLDIKECQILLNTISGDVINIHSNGDRVLQFIKPDLEKCIGRYPIKYPNSERVRNIGFHHLGHMDYWDNLHGIINYLDFDCVNSKEIIPVGNGVDGSQNFSVRDIVLYLLLYHASAEEKNILVHILRQKSSASISERETCPIKLTHELQLMGGDSIANITRGHGVCYREILYDAAVKLEISNAEAFGFISLEETIASKMISLIEDKFDTGSKEDKDKCLVILSDLGVGADSMTLHTRLSLNSFLLISDFITNHVTISSASLLSLSANAFSGPAFSVTIPSIMLLHYIRKRVSIELGEDFLFKYYSDV</sequence>
<comment type="subcellular location">
    <subcellularLocation>
        <location evidence="1">Membrane</location>
        <topology evidence="1">Multi-pass membrane protein</topology>
    </subcellularLocation>
</comment>
<evidence type="ECO:0000256" key="3">
    <source>
        <dbReference type="ARBA" id="ARBA00022989"/>
    </source>
</evidence>
<keyword evidence="4" id="KW-0472">Membrane</keyword>
<evidence type="ECO:0000256" key="2">
    <source>
        <dbReference type="ARBA" id="ARBA00022692"/>
    </source>
</evidence>
<accession>A0ABX9X0Z0</accession>
<dbReference type="RefSeq" id="WP_123250103.1">
    <property type="nucleotide sequence ID" value="NZ_RJLS01000002.1"/>
</dbReference>
<comment type="caution">
    <text evidence="5">The sequence shown here is derived from an EMBL/GenBank/DDBJ whole genome shotgun (WGS) entry which is preliminary data.</text>
</comment>
<proteinExistence type="predicted"/>
<protein>
    <submittedName>
        <fullName evidence="5">DUF726 domain-containing protein</fullName>
    </submittedName>
</protein>
<dbReference type="Pfam" id="PF05277">
    <property type="entry name" value="DUF726"/>
    <property type="match status" value="1"/>
</dbReference>
<keyword evidence="6" id="KW-1185">Reference proteome</keyword>
<organism evidence="5 6">
    <name type="scientific">Dickeya undicola</name>
    <dbReference type="NCBI Taxonomy" id="1577887"/>
    <lineage>
        <taxon>Bacteria</taxon>
        <taxon>Pseudomonadati</taxon>
        <taxon>Pseudomonadota</taxon>
        <taxon>Gammaproteobacteria</taxon>
        <taxon>Enterobacterales</taxon>
        <taxon>Pectobacteriaceae</taxon>
        <taxon>Dickeya</taxon>
    </lineage>
</organism>
<gene>
    <name evidence="5" type="ORF">EFS38_04250</name>
</gene>